<comment type="caution">
    <text evidence="2">The sequence shown here is derived from an EMBL/GenBank/DDBJ whole genome shotgun (WGS) entry which is preliminary data.</text>
</comment>
<sequence>MLTLFWALLTFLIYAGSFSYSILGFRKQFDQPMGRAVILSLSPAIFVFLIYTFFY</sequence>
<dbReference type="EMBL" id="AKWZ02000003">
    <property type="protein sequence ID" value="EPG75248.1"/>
    <property type="molecule type" value="Genomic_DNA"/>
</dbReference>
<keyword evidence="1" id="KW-0812">Transmembrane</keyword>
<feature type="transmembrane region" description="Helical" evidence="1">
    <location>
        <begin position="33"/>
        <end position="54"/>
    </location>
</feature>
<protein>
    <submittedName>
        <fullName evidence="2">Uncharacterized protein</fullName>
    </submittedName>
</protein>
<reference evidence="2" key="1">
    <citation type="submission" date="2013-04" db="EMBL/GenBank/DDBJ databases">
        <authorList>
            <person name="Harkins D.M."/>
            <person name="Durkin A.S."/>
            <person name="Selengut J.D."/>
            <person name="Sanka R."/>
            <person name="DePew J."/>
            <person name="Purushe J."/>
            <person name="Ahmed A."/>
            <person name="van der Linden H."/>
            <person name="Goris M.G.A."/>
            <person name="Hartskeerl R.A."/>
            <person name="Vinetz J.M."/>
            <person name="Sutton G.G."/>
            <person name="Nelson W.C."/>
            <person name="Fouts D.E."/>
        </authorList>
    </citation>
    <scope>NUCLEOTIDE SEQUENCE [LARGE SCALE GENOMIC DNA]</scope>
    <source>
        <strain evidence="2">BUT 6</strain>
    </source>
</reference>
<evidence type="ECO:0000313" key="2">
    <source>
        <dbReference type="EMBL" id="EPG75248.1"/>
    </source>
</evidence>
<dbReference type="STRING" id="1193011.LEP1GSC058_2338"/>
<keyword evidence="1" id="KW-1133">Transmembrane helix</keyword>
<evidence type="ECO:0000256" key="1">
    <source>
        <dbReference type="SAM" id="Phobius"/>
    </source>
</evidence>
<organism evidence="2 3">
    <name type="scientific">Leptospira fainei serovar Hurstbridge str. BUT 6</name>
    <dbReference type="NCBI Taxonomy" id="1193011"/>
    <lineage>
        <taxon>Bacteria</taxon>
        <taxon>Pseudomonadati</taxon>
        <taxon>Spirochaetota</taxon>
        <taxon>Spirochaetia</taxon>
        <taxon>Leptospirales</taxon>
        <taxon>Leptospiraceae</taxon>
        <taxon>Leptospira</taxon>
    </lineage>
</organism>
<evidence type="ECO:0000313" key="3">
    <source>
        <dbReference type="Proteomes" id="UP000014540"/>
    </source>
</evidence>
<accession>S3V1D2</accession>
<keyword evidence="3" id="KW-1185">Reference proteome</keyword>
<dbReference type="AlphaFoldDB" id="S3V1D2"/>
<keyword evidence="1" id="KW-0472">Membrane</keyword>
<proteinExistence type="predicted"/>
<gene>
    <name evidence="2" type="ORF">LEP1GSC058_2338</name>
</gene>
<name>S3V1D2_9LEPT</name>
<dbReference type="Proteomes" id="UP000014540">
    <property type="component" value="Unassembled WGS sequence"/>
</dbReference>